<dbReference type="InterPro" id="IPR008978">
    <property type="entry name" value="HSP20-like_chaperone"/>
</dbReference>
<dbReference type="Gene3D" id="2.60.40.790">
    <property type="match status" value="1"/>
</dbReference>
<dbReference type="AlphaFoldDB" id="C0GCW4"/>
<gene>
    <name evidence="4" type="ORF">DealDRAFT_0323</name>
</gene>
<keyword evidence="5" id="KW-1185">Reference proteome</keyword>
<comment type="caution">
    <text evidence="4">The sequence shown here is derived from an EMBL/GenBank/DDBJ whole genome shotgun (WGS) entry which is preliminary data.</text>
</comment>
<evidence type="ECO:0000313" key="5">
    <source>
        <dbReference type="Proteomes" id="UP000006443"/>
    </source>
</evidence>
<evidence type="ECO:0000313" key="4">
    <source>
        <dbReference type="EMBL" id="EEG79049.1"/>
    </source>
</evidence>
<protein>
    <submittedName>
        <fullName evidence="4">Heat shock protein Hsp20</fullName>
    </submittedName>
</protein>
<organism evidence="4 5">
    <name type="scientific">Dethiobacter alkaliphilus AHT 1</name>
    <dbReference type="NCBI Taxonomy" id="555088"/>
    <lineage>
        <taxon>Bacteria</taxon>
        <taxon>Bacillati</taxon>
        <taxon>Bacillota</taxon>
        <taxon>Dethiobacteria</taxon>
        <taxon>Dethiobacterales</taxon>
        <taxon>Dethiobacteraceae</taxon>
        <taxon>Dethiobacter</taxon>
    </lineage>
</organism>
<dbReference type="PANTHER" id="PTHR11527">
    <property type="entry name" value="HEAT-SHOCK PROTEIN 20 FAMILY MEMBER"/>
    <property type="match status" value="1"/>
</dbReference>
<dbReference type="EMBL" id="ACJM01000001">
    <property type="protein sequence ID" value="EEG79049.1"/>
    <property type="molecule type" value="Genomic_DNA"/>
</dbReference>
<name>C0GCW4_DETAL</name>
<proteinExistence type="inferred from homology"/>
<dbReference type="STRING" id="555088.DealDRAFT_0323"/>
<comment type="similarity">
    <text evidence="1 2">Belongs to the small heat shock protein (HSP20) family.</text>
</comment>
<dbReference type="Proteomes" id="UP000006443">
    <property type="component" value="Unassembled WGS sequence"/>
</dbReference>
<dbReference type="InterPro" id="IPR031107">
    <property type="entry name" value="Small_HSP"/>
</dbReference>
<dbReference type="SUPFAM" id="SSF49764">
    <property type="entry name" value="HSP20-like chaperones"/>
    <property type="match status" value="1"/>
</dbReference>
<reference evidence="4 5" key="1">
    <citation type="submission" date="2009-02" db="EMBL/GenBank/DDBJ databases">
        <title>Sequencing of the draft genome and assembly of Dethiobacter alkaliphilus AHT 1.</title>
        <authorList>
            <consortium name="US DOE Joint Genome Institute (JGI-PGF)"/>
            <person name="Lucas S."/>
            <person name="Copeland A."/>
            <person name="Lapidus A."/>
            <person name="Glavina del Rio T."/>
            <person name="Dalin E."/>
            <person name="Tice H."/>
            <person name="Bruce D."/>
            <person name="Goodwin L."/>
            <person name="Pitluck S."/>
            <person name="Larimer F."/>
            <person name="Land M.L."/>
            <person name="Hauser L."/>
            <person name="Muyzer G."/>
        </authorList>
    </citation>
    <scope>NUCLEOTIDE SEQUENCE [LARGE SCALE GENOMIC DNA]</scope>
    <source>
        <strain evidence="4 5">AHT 1</strain>
    </source>
</reference>
<sequence>MISLIPREPFNITTLRQQMDDLFDHFFPFSTSMEAVAPNHGISVDVIDKGKAYRLKANIPGVSAKDLDVRVLEDSVVINGTYQEEKEEKQEQYVVKERRSGSFTRTVPFREPLQAEMAEAKFKDGVLELMLPKQDVEKRQGRQLKIQD</sequence>
<dbReference type="Pfam" id="PF00011">
    <property type="entry name" value="HSP20"/>
    <property type="match status" value="1"/>
</dbReference>
<evidence type="ECO:0000256" key="2">
    <source>
        <dbReference type="RuleBase" id="RU003616"/>
    </source>
</evidence>
<keyword evidence="4" id="KW-0346">Stress response</keyword>
<evidence type="ECO:0000259" key="3">
    <source>
        <dbReference type="PROSITE" id="PS01031"/>
    </source>
</evidence>
<dbReference type="eggNOG" id="COG0071">
    <property type="taxonomic scope" value="Bacteria"/>
</dbReference>
<evidence type="ECO:0000256" key="1">
    <source>
        <dbReference type="PROSITE-ProRule" id="PRU00285"/>
    </source>
</evidence>
<dbReference type="CDD" id="cd06464">
    <property type="entry name" value="ACD_sHsps-like"/>
    <property type="match status" value="1"/>
</dbReference>
<dbReference type="RefSeq" id="WP_008514219.1">
    <property type="nucleotide sequence ID" value="NZ_ACJM01000001.1"/>
</dbReference>
<dbReference type="OrthoDB" id="9811615at2"/>
<feature type="domain" description="SHSP" evidence="3">
    <location>
        <begin position="35"/>
        <end position="148"/>
    </location>
</feature>
<accession>C0GCW4</accession>
<dbReference type="PROSITE" id="PS01031">
    <property type="entry name" value="SHSP"/>
    <property type="match status" value="1"/>
</dbReference>
<dbReference type="InterPro" id="IPR002068">
    <property type="entry name" value="A-crystallin/Hsp20_dom"/>
</dbReference>